<evidence type="ECO:0000256" key="1">
    <source>
        <dbReference type="ARBA" id="ARBA00004141"/>
    </source>
</evidence>
<evidence type="ECO:0000256" key="3">
    <source>
        <dbReference type="ARBA" id="ARBA00022692"/>
    </source>
</evidence>
<keyword evidence="2" id="KW-0813">Transport</keyword>
<feature type="transmembrane region" description="Helical" evidence="9">
    <location>
        <begin position="89"/>
        <end position="112"/>
    </location>
</feature>
<gene>
    <name evidence="11" type="ORF">CVLEPA_LOCUS16448</name>
</gene>
<evidence type="ECO:0000259" key="10">
    <source>
        <dbReference type="PROSITE" id="PS50042"/>
    </source>
</evidence>
<dbReference type="Pfam" id="PF00027">
    <property type="entry name" value="cNMP_binding"/>
    <property type="match status" value="1"/>
</dbReference>
<comment type="subcellular location">
    <subcellularLocation>
        <location evidence="1">Membrane</location>
        <topology evidence="1">Multi-pass membrane protein</topology>
    </subcellularLocation>
</comment>
<keyword evidence="12" id="KW-1185">Reference proteome</keyword>
<name>A0ABP0G0F1_CLALP</name>
<dbReference type="SMART" id="SM00100">
    <property type="entry name" value="cNMP"/>
    <property type="match status" value="1"/>
</dbReference>
<dbReference type="PANTHER" id="PTHR45638">
    <property type="entry name" value="CYCLIC NUCLEOTIDE-GATED CATION CHANNEL SUBUNIT A"/>
    <property type="match status" value="1"/>
</dbReference>
<keyword evidence="6 9" id="KW-0472">Membrane</keyword>
<dbReference type="InterPro" id="IPR050866">
    <property type="entry name" value="CNG_cation_channel"/>
</dbReference>
<keyword evidence="5" id="KW-0406">Ion transport</keyword>
<evidence type="ECO:0000256" key="8">
    <source>
        <dbReference type="ARBA" id="ARBA00023303"/>
    </source>
</evidence>
<feature type="transmembrane region" description="Helical" evidence="9">
    <location>
        <begin position="124"/>
        <end position="143"/>
    </location>
</feature>
<evidence type="ECO:0000313" key="12">
    <source>
        <dbReference type="Proteomes" id="UP001642483"/>
    </source>
</evidence>
<dbReference type="InterPro" id="IPR018490">
    <property type="entry name" value="cNMP-bd_dom_sf"/>
</dbReference>
<evidence type="ECO:0000313" key="11">
    <source>
        <dbReference type="EMBL" id="CAK8685313.1"/>
    </source>
</evidence>
<dbReference type="InterPro" id="IPR000595">
    <property type="entry name" value="cNMP-bd_dom"/>
</dbReference>
<dbReference type="InterPro" id="IPR018488">
    <property type="entry name" value="cNMP-bd_CS"/>
</dbReference>
<dbReference type="PANTHER" id="PTHR45638:SF1">
    <property type="entry name" value="CYCLIC NUCLEOTIDE-GATED ION CHANNEL SUBUNIT B, ISOFORM A"/>
    <property type="match status" value="1"/>
</dbReference>
<keyword evidence="7" id="KW-1071">Ligand-gated ion channel</keyword>
<dbReference type="PROSITE" id="PS00889">
    <property type="entry name" value="CNMP_BINDING_2"/>
    <property type="match status" value="1"/>
</dbReference>
<dbReference type="PROSITE" id="PS50042">
    <property type="entry name" value="CNMP_BINDING_3"/>
    <property type="match status" value="1"/>
</dbReference>
<evidence type="ECO:0000256" key="7">
    <source>
        <dbReference type="ARBA" id="ARBA00023286"/>
    </source>
</evidence>
<dbReference type="InterPro" id="IPR005821">
    <property type="entry name" value="Ion_trans_dom"/>
</dbReference>
<protein>
    <recommendedName>
        <fullName evidence="10">Cyclic nucleotide-binding domain-containing protein</fullName>
    </recommendedName>
</protein>
<evidence type="ECO:0000256" key="9">
    <source>
        <dbReference type="SAM" id="Phobius"/>
    </source>
</evidence>
<keyword evidence="4 9" id="KW-1133">Transmembrane helix</keyword>
<dbReference type="CDD" id="cd00038">
    <property type="entry name" value="CAP_ED"/>
    <property type="match status" value="1"/>
</dbReference>
<feature type="transmembrane region" description="Helical" evidence="9">
    <location>
        <begin position="262"/>
        <end position="279"/>
    </location>
</feature>
<dbReference type="SUPFAM" id="SSF51206">
    <property type="entry name" value="cAMP-binding domain-like"/>
    <property type="match status" value="1"/>
</dbReference>
<evidence type="ECO:0000256" key="4">
    <source>
        <dbReference type="ARBA" id="ARBA00022989"/>
    </source>
</evidence>
<dbReference type="PROSITE" id="PS00888">
    <property type="entry name" value="CNMP_BINDING_1"/>
    <property type="match status" value="1"/>
</dbReference>
<evidence type="ECO:0000256" key="2">
    <source>
        <dbReference type="ARBA" id="ARBA00022448"/>
    </source>
</evidence>
<evidence type="ECO:0000256" key="5">
    <source>
        <dbReference type="ARBA" id="ARBA00023065"/>
    </source>
</evidence>
<keyword evidence="8" id="KW-0407">Ion channel</keyword>
<dbReference type="EMBL" id="CAWYQH010000099">
    <property type="protein sequence ID" value="CAK8685313.1"/>
    <property type="molecule type" value="Genomic_DNA"/>
</dbReference>
<dbReference type="Gene3D" id="2.60.120.10">
    <property type="entry name" value="Jelly Rolls"/>
    <property type="match status" value="1"/>
</dbReference>
<accession>A0ABP0G0F1</accession>
<dbReference type="SUPFAM" id="SSF81324">
    <property type="entry name" value="Voltage-gated potassium channels"/>
    <property type="match status" value="1"/>
</dbReference>
<comment type="caution">
    <text evidence="11">The sequence shown here is derived from an EMBL/GenBank/DDBJ whole genome shotgun (WGS) entry which is preliminary data.</text>
</comment>
<dbReference type="Gene3D" id="1.10.287.70">
    <property type="match status" value="1"/>
</dbReference>
<organism evidence="11 12">
    <name type="scientific">Clavelina lepadiformis</name>
    <name type="common">Light-bulb sea squirt</name>
    <name type="synonym">Ascidia lepadiformis</name>
    <dbReference type="NCBI Taxonomy" id="159417"/>
    <lineage>
        <taxon>Eukaryota</taxon>
        <taxon>Metazoa</taxon>
        <taxon>Chordata</taxon>
        <taxon>Tunicata</taxon>
        <taxon>Ascidiacea</taxon>
        <taxon>Aplousobranchia</taxon>
        <taxon>Clavelinidae</taxon>
        <taxon>Clavelina</taxon>
    </lineage>
</organism>
<dbReference type="Proteomes" id="UP001642483">
    <property type="component" value="Unassembled WGS sequence"/>
</dbReference>
<sequence>MISSQDEALSRKAYETWNRKCVDRARLAEKNFFNDADSSSDESLEPTLDAKTAKDDFLFKSSSQQKLNLWYQVKNYKLSSSVDPENDNLYIFWQFLVTVALLYNAICIPLRASFPYQTASNLHIWLLLDYLSDCTYVIDVLLFQVRRQYLKRGCVETDKANTKSHYFASWRCKRDMLAIAPTDLLYLLIGVKPLIRVNRLIKTDSYFEFNNWFEMSLKQAYLFRVARTTGYLLYIVHLDACFYYYISYMWGFTSLWGYNLKGVAYIRCYFWAFMTTVTIGNVPDPVETIEYVLQISNYFAGLFIFSIVIGQVRDSVQAASAEVEAYRNQKNACINYMQKNNIPIEIQKKVRLWFEYTWNTQKILNENDLLKQMPGKMHTELAINVHMDVLSKVEIFKECDRQLLYDLLLKLKPILYLPGDYVCKKGEVGREMYIITNGMVQVVGETKSQIYATLYPGTAFGEISLLAIGGGNRRTANIFSPGYTTLFILYKQDLNEVVQNYPEAQGILRRKAKKMLKKDNVKKTITAVSSGLHSVKQNKGLNLIKAVFHVAKASNKELKNMSKILKCEDSKR</sequence>
<reference evidence="11 12" key="1">
    <citation type="submission" date="2024-02" db="EMBL/GenBank/DDBJ databases">
        <authorList>
            <person name="Daric V."/>
            <person name="Darras S."/>
        </authorList>
    </citation>
    <scope>NUCLEOTIDE SEQUENCE [LARGE SCALE GENOMIC DNA]</scope>
</reference>
<feature type="transmembrane region" description="Helical" evidence="9">
    <location>
        <begin position="291"/>
        <end position="310"/>
    </location>
</feature>
<feature type="domain" description="Cyclic nucleotide-binding" evidence="10">
    <location>
        <begin position="395"/>
        <end position="498"/>
    </location>
</feature>
<dbReference type="Pfam" id="PF00520">
    <property type="entry name" value="Ion_trans"/>
    <property type="match status" value="1"/>
</dbReference>
<dbReference type="Gene3D" id="1.10.287.630">
    <property type="entry name" value="Helix hairpin bin"/>
    <property type="match status" value="1"/>
</dbReference>
<proteinExistence type="predicted"/>
<feature type="transmembrane region" description="Helical" evidence="9">
    <location>
        <begin position="231"/>
        <end position="250"/>
    </location>
</feature>
<dbReference type="InterPro" id="IPR014710">
    <property type="entry name" value="RmlC-like_jellyroll"/>
</dbReference>
<evidence type="ECO:0000256" key="6">
    <source>
        <dbReference type="ARBA" id="ARBA00023136"/>
    </source>
</evidence>
<keyword evidence="3 9" id="KW-0812">Transmembrane</keyword>